<evidence type="ECO:0000256" key="1">
    <source>
        <dbReference type="SAM" id="Phobius"/>
    </source>
</evidence>
<keyword evidence="3" id="KW-1185">Reference proteome</keyword>
<keyword evidence="1" id="KW-0812">Transmembrane</keyword>
<organism evidence="2 3">
    <name type="scientific">Photorhabdus khanii NC19</name>
    <dbReference type="NCBI Taxonomy" id="1004151"/>
    <lineage>
        <taxon>Bacteria</taxon>
        <taxon>Pseudomonadati</taxon>
        <taxon>Pseudomonadota</taxon>
        <taxon>Gammaproteobacteria</taxon>
        <taxon>Enterobacterales</taxon>
        <taxon>Morganellaceae</taxon>
        <taxon>Photorhabdus</taxon>
    </lineage>
</organism>
<feature type="transmembrane region" description="Helical" evidence="1">
    <location>
        <begin position="35"/>
        <end position="52"/>
    </location>
</feature>
<reference evidence="2 3" key="1">
    <citation type="submission" date="2013-11" db="EMBL/GenBank/DDBJ databases">
        <title>Elucidation of the Photorhabdus temperata genome and generation of transposon mutant library to identify motility mutants.</title>
        <authorList>
            <person name="Hurst S.G.IV."/>
            <person name="Micheals B."/>
            <person name="Abebe-Akele F."/>
            <person name="Rowedder H."/>
            <person name="Bullock H."/>
            <person name="Jackobeck R."/>
            <person name="Janicki E."/>
            <person name="Tisa L.S."/>
        </authorList>
    </citation>
    <scope>NUCLEOTIDE SEQUENCE [LARGE SCALE GENOMIC DNA]</scope>
    <source>
        <strain evidence="2 3">NC19</strain>
    </source>
</reference>
<keyword evidence="1" id="KW-0472">Membrane</keyword>
<dbReference type="PATRIC" id="fig|1004151.3.peg.176"/>
<keyword evidence="1" id="KW-1133">Transmembrane helix</keyword>
<feature type="transmembrane region" description="Helical" evidence="1">
    <location>
        <begin position="73"/>
        <end position="91"/>
    </location>
</feature>
<feature type="non-terminal residue" evidence="2">
    <location>
        <position position="1"/>
    </location>
</feature>
<dbReference type="AlphaFoldDB" id="W3VAW0"/>
<proteinExistence type="predicted"/>
<dbReference type="Proteomes" id="UP000018957">
    <property type="component" value="Unassembled WGS sequence"/>
</dbReference>
<accession>W3VAW0</accession>
<protein>
    <submittedName>
        <fullName evidence="2">Uncharacterized protein</fullName>
    </submittedName>
</protein>
<name>W3VAW0_9GAMM</name>
<evidence type="ECO:0000313" key="2">
    <source>
        <dbReference type="EMBL" id="ETS32972.1"/>
    </source>
</evidence>
<gene>
    <name evidence="2" type="ORF">PTE_00117</name>
</gene>
<evidence type="ECO:0000313" key="3">
    <source>
        <dbReference type="Proteomes" id="UP000018957"/>
    </source>
</evidence>
<dbReference type="EMBL" id="AYSJ01000002">
    <property type="protein sequence ID" value="ETS32972.1"/>
    <property type="molecule type" value="Genomic_DNA"/>
</dbReference>
<sequence length="109" mass="12433">GPRGWDLYYWQNVKDNIHYKLAGELARRGGMYGDLPALAVIGVADSHALMLLGQAMAIERNVFFIQAAVRRVYAARINLLTLLISCFLRLLKGKAHWLFYLYFCQDPAE</sequence>
<comment type="caution">
    <text evidence="2">The sequence shown here is derived from an EMBL/GenBank/DDBJ whole genome shotgun (WGS) entry which is preliminary data.</text>
</comment>